<dbReference type="InterPro" id="IPR013947">
    <property type="entry name" value="Mediator_Med14"/>
</dbReference>
<dbReference type="PANTHER" id="PTHR12809">
    <property type="entry name" value="MEDIATOR COMPLEX SUBUNIT"/>
    <property type="match status" value="1"/>
</dbReference>
<evidence type="ECO:0000313" key="14">
    <source>
        <dbReference type="WBParaSite" id="TCNE_0000640201-mRNA-1"/>
    </source>
</evidence>
<evidence type="ECO:0000313" key="12">
    <source>
        <dbReference type="EMBL" id="VDM37716.1"/>
    </source>
</evidence>
<evidence type="ECO:0000256" key="6">
    <source>
        <dbReference type="ARBA" id="ARBA00023242"/>
    </source>
</evidence>
<dbReference type="GO" id="GO:0070847">
    <property type="term" value="C:core mediator complex"/>
    <property type="evidence" value="ECO:0007669"/>
    <property type="project" value="TreeGrafter"/>
</dbReference>
<dbReference type="InterPro" id="IPR055114">
    <property type="entry name" value="Med14_RM6"/>
</dbReference>
<dbReference type="Pfam" id="PF22984">
    <property type="entry name" value="RM6_Med14"/>
    <property type="match status" value="1"/>
</dbReference>
<keyword evidence="5 7" id="KW-0804">Transcription</keyword>
<feature type="region of interest" description="Disordered" evidence="8">
    <location>
        <begin position="930"/>
        <end position="957"/>
    </location>
</feature>
<evidence type="ECO:0000259" key="10">
    <source>
        <dbReference type="Pfam" id="PF22984"/>
    </source>
</evidence>
<evidence type="ECO:0000259" key="9">
    <source>
        <dbReference type="Pfam" id="PF08638"/>
    </source>
</evidence>
<comment type="similarity">
    <text evidence="2 7">Belongs to the Mediator complex subunit 14 family.</text>
</comment>
<dbReference type="InterPro" id="IPR055122">
    <property type="entry name" value="Med14_N"/>
</dbReference>
<evidence type="ECO:0000256" key="3">
    <source>
        <dbReference type="ARBA" id="ARBA00023015"/>
    </source>
</evidence>
<dbReference type="Pfam" id="PF25065">
    <property type="entry name" value="RM3_Med14"/>
    <property type="match status" value="1"/>
</dbReference>
<dbReference type="InterPro" id="IPR056879">
    <property type="entry name" value="RM3_Med14"/>
</dbReference>
<evidence type="ECO:0000259" key="11">
    <source>
        <dbReference type="Pfam" id="PF25065"/>
    </source>
</evidence>
<dbReference type="GO" id="GO:0003712">
    <property type="term" value="F:transcription coregulator activity"/>
    <property type="evidence" value="ECO:0007669"/>
    <property type="project" value="UniProtKB-UniRule"/>
</dbReference>
<name>A0A183UD32_TOXCA</name>
<comment type="function">
    <text evidence="7">Component of the Mediator complex, a coactivator involved in the regulated transcription of nearly all RNA polymerase II-dependent genes. Mediator functions as a bridge to convey information from gene-specific regulatory proteins to the basal RNA polymerase II transcription machinery. Mediator is recruited to promoters by direct interactions with regulatory proteins and serves as a scaffold for the assembly of a functional preinitiation complex with RNA polymerase II and the general transcription factors.</text>
</comment>
<feature type="domain" description="Mediator of RNA polymerase II transcription subunit 14 RM3" evidence="11">
    <location>
        <begin position="348"/>
        <end position="458"/>
    </location>
</feature>
<dbReference type="EMBL" id="UYWY01019487">
    <property type="protein sequence ID" value="VDM37716.1"/>
    <property type="molecule type" value="Genomic_DNA"/>
</dbReference>
<dbReference type="WBParaSite" id="TCNE_0000640201-mRNA-1">
    <property type="protein sequence ID" value="TCNE_0000640201-mRNA-1"/>
    <property type="gene ID" value="TCNE_0000640201"/>
</dbReference>
<keyword evidence="3 7" id="KW-0805">Transcription regulation</keyword>
<accession>A0A183UD32</accession>
<evidence type="ECO:0000256" key="4">
    <source>
        <dbReference type="ARBA" id="ARBA00023159"/>
    </source>
</evidence>
<evidence type="ECO:0000256" key="7">
    <source>
        <dbReference type="RuleBase" id="RU365082"/>
    </source>
</evidence>
<dbReference type="PANTHER" id="PTHR12809:SF2">
    <property type="entry name" value="MEDIATOR OF RNA POLYMERASE II TRANSCRIPTION SUBUNIT 14"/>
    <property type="match status" value="1"/>
</dbReference>
<sequence length="1287" mass="145714">MSRRGYEMEDEEEYMKPMLPTVPEKCGPPVINLGLLIEFAVQQILHELTVLSELLPKKLDADRKISIVQFAHSTRTLFIKLLAVVKWVKSSKKFESCASICYFLDQQAQYFIETADRLAQLSREELSRFIPEAPITAREQACVLLRLNQVIQARLSLAAAKLSPRIKSIIIKNGMVNMMVPGEFEVSLTLLGERANTKWTLLNIRILVEDYEIGYGTKLVHPLQVNTLHNVLQLRMDKSHEPLSEAYSMLHSFAQSLQLDVLYCQATCVISGQMRQYAFIERYDPKEGILVIAYWLQRTQHNRYTSQYRLKVFWDPEREHSGLQVRHYPVGRGLPQIDDRTGRLSVSRLLSETVSVRCRERLLRLRERLECIKPHARVRLTGKAAPTLTYPLLGSDSHDDEMLVLCVNAFSGNIITLVRSLGSRQELRDLEQMLNDCVALQTISKLLSRLRILLMIERYRKAVAPLPVRIVAESVMKVHLCNMQSMPPDRICLQFIKEDSYFLIVSFVGCEVRGVEIDIYLLSNVEGKMNMVRMHPSQTLTSAPTADFCKQEGDDSPPPAKRSRWLGNTKQLTSSVATIDDRLAFMRICEELDRRGVKYRPLAAEPTVGGLLLQITDFSSAVPTASANFLASMVRCVLRLDTRTRVVWPFEHTIVDVPLVADFYQPRFGHKPLRTKTSVREIQSSGGVSLSSTNTADSVTQNMIDRVIAFSHMHEPVKQFAAAYYAHYHKLCSITAFTYHKLVIAYGAQRDQLMFLSWRVMKNTNPKQYFYLTFGIGPNRAIANAKTLSIEPERATQWNPHMLLKDRLQESFNRRRSLTELMQYLIETVAPLSSLHAFTKIKLQSLRAYSQMLCADSPLPVCLQASLVVVDEITIRLVYGPVALEFLLLSGSRVAVRDCSRTVPTAYRLHTFCSRFVAHDLRIAHEERSPGGLSWMRSPSGPSSLPPHQMGRSPASRVVASPMSHMSLSVPPAESEASPLRYVPSEHCSPHSRSPVLIDHNALQRMTSVNESGICPLEEYLFALSYLSRLGAALEGYRREHRGSGAHPVVQFRHLFVTPESVRVSVAGAAPPNMKHEPFIVNFHVHLDEETMSLKLKLDFEGEEIPPVMDVRIAERYFERCVARLGNELAFVSFINACRLAAPGAFSAMVRIMSAQMEWMEESVWRPSLQLTVWSQEGSNPRARLSLGIVIDQTNVSMLILLCLRPTRHDPSERNADASKHLIQLIYNTQTNSVIRRGAAGEEDANGVSQLLANISDKYARLNERSLWPAVHALAHNFMQSRNVSSQ</sequence>
<reference evidence="14" key="1">
    <citation type="submission" date="2016-06" db="UniProtKB">
        <authorList>
            <consortium name="WormBaseParasite"/>
        </authorList>
    </citation>
    <scope>IDENTIFICATION</scope>
</reference>
<feature type="domain" description="Mediator complex subunit MED14 N-terminal" evidence="9">
    <location>
        <begin position="31"/>
        <end position="123"/>
    </location>
</feature>
<evidence type="ECO:0000256" key="2">
    <source>
        <dbReference type="ARBA" id="ARBA00007813"/>
    </source>
</evidence>
<evidence type="ECO:0000313" key="13">
    <source>
        <dbReference type="Proteomes" id="UP000050794"/>
    </source>
</evidence>
<dbReference type="Proteomes" id="UP000050794">
    <property type="component" value="Unassembled WGS sequence"/>
</dbReference>
<dbReference type="GO" id="GO:0016592">
    <property type="term" value="C:mediator complex"/>
    <property type="evidence" value="ECO:0007669"/>
    <property type="project" value="UniProtKB-UniRule"/>
</dbReference>
<proteinExistence type="inferred from homology"/>
<comment type="subcellular location">
    <subcellularLocation>
        <location evidence="1 7">Nucleus</location>
    </subcellularLocation>
</comment>
<feature type="domain" description="Mediator of RNA polymerase II transcription subunit 14 RM6" evidence="10">
    <location>
        <begin position="730"/>
        <end position="788"/>
    </location>
</feature>
<dbReference type="Pfam" id="PF08638">
    <property type="entry name" value="Med14"/>
    <property type="match status" value="2"/>
</dbReference>
<evidence type="ECO:0000256" key="1">
    <source>
        <dbReference type="ARBA" id="ARBA00004123"/>
    </source>
</evidence>
<keyword evidence="4 7" id="KW-0010">Activator</keyword>
<comment type="subunit">
    <text evidence="7">Component of the Mediator complex.</text>
</comment>
<dbReference type="GO" id="GO:0006357">
    <property type="term" value="P:regulation of transcription by RNA polymerase II"/>
    <property type="evidence" value="ECO:0007669"/>
    <property type="project" value="InterPro"/>
</dbReference>
<keyword evidence="13" id="KW-1185">Reference proteome</keyword>
<organism evidence="13 14">
    <name type="scientific">Toxocara canis</name>
    <name type="common">Canine roundworm</name>
    <dbReference type="NCBI Taxonomy" id="6265"/>
    <lineage>
        <taxon>Eukaryota</taxon>
        <taxon>Metazoa</taxon>
        <taxon>Ecdysozoa</taxon>
        <taxon>Nematoda</taxon>
        <taxon>Chromadorea</taxon>
        <taxon>Rhabditida</taxon>
        <taxon>Spirurina</taxon>
        <taxon>Ascaridomorpha</taxon>
        <taxon>Ascaridoidea</taxon>
        <taxon>Toxocaridae</taxon>
        <taxon>Toxocara</taxon>
    </lineage>
</organism>
<evidence type="ECO:0000256" key="5">
    <source>
        <dbReference type="ARBA" id="ARBA00023163"/>
    </source>
</evidence>
<feature type="domain" description="Mediator complex subunit MED14 N-terminal" evidence="9">
    <location>
        <begin position="130"/>
        <end position="190"/>
    </location>
</feature>
<evidence type="ECO:0000256" key="8">
    <source>
        <dbReference type="SAM" id="MobiDB-lite"/>
    </source>
</evidence>
<keyword evidence="6 7" id="KW-0539">Nucleus</keyword>
<gene>
    <name evidence="12" type="ORF">TCNE_LOCUS6397</name>
</gene>
<reference evidence="12 13" key="2">
    <citation type="submission" date="2018-11" db="EMBL/GenBank/DDBJ databases">
        <authorList>
            <consortium name="Pathogen Informatics"/>
        </authorList>
    </citation>
    <scope>NUCLEOTIDE SEQUENCE [LARGE SCALE GENOMIC DNA]</scope>
</reference>
<protein>
    <recommendedName>
        <fullName evidence="7">Mediator of RNA polymerase II transcription subunit 14</fullName>
    </recommendedName>
    <alternativeName>
        <fullName evidence="7">Mediator complex subunit 14</fullName>
    </alternativeName>
</protein>